<evidence type="ECO:0000256" key="7">
    <source>
        <dbReference type="SAM" id="MobiDB-lite"/>
    </source>
</evidence>
<dbReference type="GO" id="GO:0044781">
    <property type="term" value="P:bacterial-type flagellum organization"/>
    <property type="evidence" value="ECO:0007669"/>
    <property type="project" value="UniProtKB-KW"/>
</dbReference>
<reference evidence="9" key="1">
    <citation type="submission" date="2020-05" db="EMBL/GenBank/DDBJ databases">
        <authorList>
            <person name="Chiriac C."/>
            <person name="Salcher M."/>
            <person name="Ghai R."/>
            <person name="Kavagutti S V."/>
        </authorList>
    </citation>
    <scope>NUCLEOTIDE SEQUENCE</scope>
</reference>
<organism evidence="9">
    <name type="scientific">freshwater metagenome</name>
    <dbReference type="NCBI Taxonomy" id="449393"/>
    <lineage>
        <taxon>unclassified sequences</taxon>
        <taxon>metagenomes</taxon>
        <taxon>ecological metagenomes</taxon>
    </lineage>
</organism>
<keyword evidence="4" id="KW-1005">Bacterial flagellum biogenesis</keyword>
<evidence type="ECO:0000256" key="5">
    <source>
        <dbReference type="ARBA" id="ARBA00022927"/>
    </source>
</evidence>
<dbReference type="InterPro" id="IPR051472">
    <property type="entry name" value="T3SS_Stator/FliH"/>
</dbReference>
<accession>A0A6J6EPK4</accession>
<evidence type="ECO:0000256" key="6">
    <source>
        <dbReference type="ARBA" id="ARBA00023225"/>
    </source>
</evidence>
<feature type="domain" description="Flagellar assembly protein FliH/Type III secretion system HrpE" evidence="8">
    <location>
        <begin position="83"/>
        <end position="202"/>
    </location>
</feature>
<evidence type="ECO:0000256" key="4">
    <source>
        <dbReference type="ARBA" id="ARBA00022795"/>
    </source>
</evidence>
<dbReference type="EMBL" id="CAEZSR010000132">
    <property type="protein sequence ID" value="CAB4577866.1"/>
    <property type="molecule type" value="Genomic_DNA"/>
</dbReference>
<feature type="region of interest" description="Disordered" evidence="7">
    <location>
        <begin position="1"/>
        <end position="20"/>
    </location>
</feature>
<keyword evidence="3" id="KW-0813">Transport</keyword>
<evidence type="ECO:0000256" key="1">
    <source>
        <dbReference type="ARBA" id="ARBA00003041"/>
    </source>
</evidence>
<dbReference type="InterPro" id="IPR018035">
    <property type="entry name" value="Flagellar_FliH/T3SS_HrpE"/>
</dbReference>
<dbReference type="AlphaFoldDB" id="A0A6J6EPK4"/>
<evidence type="ECO:0000256" key="2">
    <source>
        <dbReference type="ARBA" id="ARBA00006602"/>
    </source>
</evidence>
<keyword evidence="6" id="KW-1006">Bacterial flagellum protein export</keyword>
<comment type="similarity">
    <text evidence="2">Belongs to the FliH family.</text>
</comment>
<evidence type="ECO:0000259" key="8">
    <source>
        <dbReference type="Pfam" id="PF02108"/>
    </source>
</evidence>
<evidence type="ECO:0000313" key="9">
    <source>
        <dbReference type="EMBL" id="CAB4577866.1"/>
    </source>
</evidence>
<dbReference type="GO" id="GO:0005829">
    <property type="term" value="C:cytosol"/>
    <property type="evidence" value="ECO:0007669"/>
    <property type="project" value="TreeGrafter"/>
</dbReference>
<dbReference type="Pfam" id="PF02108">
    <property type="entry name" value="FliH"/>
    <property type="match status" value="1"/>
</dbReference>
<protein>
    <submittedName>
        <fullName evidence="9">Unannotated protein</fullName>
    </submittedName>
</protein>
<dbReference type="PANTHER" id="PTHR34982:SF1">
    <property type="entry name" value="FLAGELLAR ASSEMBLY PROTEIN FLIH"/>
    <property type="match status" value="1"/>
</dbReference>
<gene>
    <name evidence="9" type="ORF">UFOPK1493_02840</name>
</gene>
<name>A0A6J6EPK4_9ZZZZ</name>
<keyword evidence="5" id="KW-0653">Protein transport</keyword>
<feature type="compositionally biased region" description="Basic and acidic residues" evidence="7">
    <location>
        <begin position="1"/>
        <end position="10"/>
    </location>
</feature>
<proteinExistence type="inferred from homology"/>
<evidence type="ECO:0000256" key="3">
    <source>
        <dbReference type="ARBA" id="ARBA00022448"/>
    </source>
</evidence>
<sequence>MDQSRLERTRRASLTTRSAAPVLQPLRFEPPKLATTNGGRMARDPADEAALAEAYAAGRREAEAELAVAVDAHRRATEQQQYAAAALANALDRIEHVDLGTLHDFQQQVLSLAVALAEELVGRELQAFDDVVLANVERALSLVPERGDVVLRVHPTDLAGVLEGAAMMGHRAGDVQVVADPSVQRGGCVASCGPLQVDAQFDGALARLREAFAS</sequence>
<dbReference type="PANTHER" id="PTHR34982">
    <property type="entry name" value="YOP PROTEINS TRANSLOCATION PROTEIN L"/>
    <property type="match status" value="1"/>
</dbReference>
<dbReference type="GO" id="GO:0015031">
    <property type="term" value="P:protein transport"/>
    <property type="evidence" value="ECO:0007669"/>
    <property type="project" value="UniProtKB-KW"/>
</dbReference>
<comment type="function">
    <text evidence="1">Needed for flagellar regrowth and assembly.</text>
</comment>